<organism evidence="3 4">
    <name type="scientific">Ottowia testudinis</name>
    <dbReference type="NCBI Taxonomy" id="2816950"/>
    <lineage>
        <taxon>Bacteria</taxon>
        <taxon>Pseudomonadati</taxon>
        <taxon>Pseudomonadota</taxon>
        <taxon>Betaproteobacteria</taxon>
        <taxon>Burkholderiales</taxon>
        <taxon>Comamonadaceae</taxon>
        <taxon>Ottowia</taxon>
    </lineage>
</organism>
<protein>
    <submittedName>
        <fullName evidence="3">IPTL-CTERM sorting domain-containing protein</fullName>
    </submittedName>
</protein>
<evidence type="ECO:0000313" key="4">
    <source>
        <dbReference type="Proteomes" id="UP000663903"/>
    </source>
</evidence>
<feature type="transmembrane region" description="Helical" evidence="1">
    <location>
        <begin position="93"/>
        <end position="110"/>
    </location>
</feature>
<dbReference type="RefSeq" id="WP_208007379.1">
    <property type="nucleotide sequence ID" value="NZ_CP071796.1"/>
</dbReference>
<name>A0A975CFM6_9BURK</name>
<keyword evidence="1" id="KW-0472">Membrane</keyword>
<proteinExistence type="predicted"/>
<reference evidence="3" key="1">
    <citation type="submission" date="2021-03" db="EMBL/GenBank/DDBJ databases">
        <title>Ottowia sp. 27C isolated from the cloaca of a Giant Asian pond turtle (Heosemys grandis).</title>
        <authorList>
            <person name="Spergser J."/>
            <person name="Busse H.-J."/>
        </authorList>
    </citation>
    <scope>NUCLEOTIDE SEQUENCE</scope>
    <source>
        <strain evidence="3">27C</strain>
    </source>
</reference>
<dbReference type="NCBIfam" id="TIGR04174">
    <property type="entry name" value="IPTL_CTERM"/>
    <property type="match status" value="1"/>
</dbReference>
<dbReference type="EMBL" id="CP071796">
    <property type="protein sequence ID" value="QTD43972.1"/>
    <property type="molecule type" value="Genomic_DNA"/>
</dbReference>
<dbReference type="Proteomes" id="UP000663903">
    <property type="component" value="Chromosome"/>
</dbReference>
<dbReference type="AlphaFoldDB" id="A0A975CFM6"/>
<dbReference type="Pfam" id="PF18203">
    <property type="entry name" value="IPTL-CTERM"/>
    <property type="match status" value="1"/>
</dbReference>
<sequence length="114" mass="11203">MANGTFAINPAASSATPNSGQPITYSSLTTGVCTVSGTTVTMLAAGTCTLAADQAAGTDTNGDSYMAAAQVTQNVTITNNPGGVAAVPTLGEWGLMLLGLLAAALGVRGLRRQA</sequence>
<evidence type="ECO:0000256" key="1">
    <source>
        <dbReference type="SAM" id="Phobius"/>
    </source>
</evidence>
<dbReference type="InterPro" id="IPR026442">
    <property type="entry name" value="IPTL_CTERM"/>
</dbReference>
<evidence type="ECO:0000259" key="2">
    <source>
        <dbReference type="Pfam" id="PF18203"/>
    </source>
</evidence>
<keyword evidence="1" id="KW-0812">Transmembrane</keyword>
<accession>A0A975CFM6</accession>
<feature type="domain" description="IPTL-CTERM protein sorting" evidence="2">
    <location>
        <begin position="85"/>
        <end position="112"/>
    </location>
</feature>
<keyword evidence="1" id="KW-1133">Transmembrane helix</keyword>
<evidence type="ECO:0000313" key="3">
    <source>
        <dbReference type="EMBL" id="QTD43972.1"/>
    </source>
</evidence>
<keyword evidence="4" id="KW-1185">Reference proteome</keyword>
<dbReference type="KEGG" id="otd:J1M35_12560"/>
<gene>
    <name evidence="3" type="ORF">J1M35_12560</name>
</gene>